<dbReference type="VEuPathDB" id="MicrosporidiaDB:NCER_101535"/>
<dbReference type="RefSeq" id="XP_024329847.1">
    <property type="nucleotide sequence ID" value="XM_024473826.1"/>
</dbReference>
<protein>
    <submittedName>
        <fullName evidence="1">Uncharacterized protein</fullName>
    </submittedName>
</protein>
<name>A0A0F9WB09_9MICR</name>
<evidence type="ECO:0000313" key="1">
    <source>
        <dbReference type="EMBL" id="KKO74105.1"/>
    </source>
</evidence>
<dbReference type="GeneID" id="36318723"/>
<reference evidence="1 2" key="1">
    <citation type="journal article" date="2015" name="Environ. Microbiol.">
        <title>Genome analyses suggest the presence of polyploidy and recent human-driven expansions in eight global populations of the honeybee pathogen Nosema ceranae.</title>
        <authorList>
            <person name="Pelin A."/>
            <person name="Selman M."/>
            <person name="Aris-Brosou S."/>
            <person name="Farinelli L."/>
            <person name="Corradi N."/>
        </authorList>
    </citation>
    <scope>NUCLEOTIDE SEQUENCE [LARGE SCALE GENOMIC DNA]</scope>
    <source>
        <strain evidence="1 2">PA08 1199</strain>
    </source>
</reference>
<keyword evidence="2" id="KW-1185">Reference proteome</keyword>
<proteinExistence type="predicted"/>
<gene>
    <name evidence="1" type="ORF">AAJ76_1180007419</name>
</gene>
<dbReference type="VEuPathDB" id="MicrosporidiaDB:G9O61_00g013610"/>
<sequence>MLFLFFQVFIYASSNENKKSTTNLQSSMNENRSIEQQLSKNSNMHKCISFKTNNKHSADEHSKDYNPENFTRCREKIKKKVESKIPIKVGSDIYAKMFKKNETNNSHLKKENCSKIPIKGNRNKRLPEANLSKIPRFIKLQNHSSKNYFEEVYKNIHFYEDFNDFLEDYEGILFSTNYASSPNRSEEPTNSGEINKNILGDLNIPENNELEKTQEMSLKMRLNPSIEELLKSNKDPTFEVEINTQQQLKINNSNLYLLNIIKNADAKIKNYIDKQKSNKGLLNNNDIQLLHNINYIIYQFREQITFSTTQYCDVLDFIFIKGKLECKYSLAVAFTKIMTFREVFIKILENIEKCFSDEKVTMQYLHDVYLDLTDVLSKVKTETKEFSDLYKTITGEKSDLVIDEDFTIRLMEFFYALISIEKCIKEDKKLCKFENLQCINEAFIYDTKDFNNYNKDGNFQYWLDLKSFIKELELSAFITIFDKSNSIESLFNKIHKILKIIKKDFENDLSKPCERIYKSNIFQIVKNSLYEIRDSDIDYMFFSTKATELFQHSLKEYYNIVINDLG</sequence>
<comment type="caution">
    <text evidence="1">The sequence shown here is derived from an EMBL/GenBank/DDBJ whole genome shotgun (WGS) entry which is preliminary data.</text>
</comment>
<evidence type="ECO:0000313" key="2">
    <source>
        <dbReference type="Proteomes" id="UP000034350"/>
    </source>
</evidence>
<organism evidence="1 2">
    <name type="scientific">Vairimorpha ceranae</name>
    <dbReference type="NCBI Taxonomy" id="40302"/>
    <lineage>
        <taxon>Eukaryota</taxon>
        <taxon>Fungi</taxon>
        <taxon>Fungi incertae sedis</taxon>
        <taxon>Microsporidia</taxon>
        <taxon>Nosematidae</taxon>
        <taxon>Vairimorpha</taxon>
    </lineage>
</organism>
<accession>A0A0F9WB09</accession>
<dbReference type="Proteomes" id="UP000034350">
    <property type="component" value="Unassembled WGS sequence"/>
</dbReference>
<dbReference type="EMBL" id="JPQZ01000118">
    <property type="protein sequence ID" value="KKO74105.1"/>
    <property type="molecule type" value="Genomic_DNA"/>
</dbReference>
<dbReference type="AlphaFoldDB" id="A0A0F9WB09"/>
<dbReference type="VEuPathDB" id="MicrosporidiaDB:AAJ76_1180007419"/>